<dbReference type="PATRIC" id="fig|908627.4.peg.2109"/>
<dbReference type="Proteomes" id="UP000035963">
    <property type="component" value="Unassembled WGS sequence"/>
</dbReference>
<feature type="signal peptide" evidence="1">
    <location>
        <begin position="1"/>
        <end position="23"/>
    </location>
</feature>
<feature type="chain" id="PRO_5005251660" description="Secreted protein" evidence="1">
    <location>
        <begin position="24"/>
        <end position="116"/>
    </location>
</feature>
<evidence type="ECO:0000313" key="2">
    <source>
        <dbReference type="EMBL" id="KLU26468.1"/>
    </source>
</evidence>
<keyword evidence="1" id="KW-0732">Signal</keyword>
<evidence type="ECO:0000313" key="3">
    <source>
        <dbReference type="Proteomes" id="UP000035963"/>
    </source>
</evidence>
<evidence type="ECO:0008006" key="4">
    <source>
        <dbReference type="Google" id="ProtNLM"/>
    </source>
</evidence>
<organism evidence="2 3">
    <name type="scientific">Caballeronia mineralivorans PML1(12)</name>
    <dbReference type="NCBI Taxonomy" id="908627"/>
    <lineage>
        <taxon>Bacteria</taxon>
        <taxon>Pseudomonadati</taxon>
        <taxon>Pseudomonadota</taxon>
        <taxon>Betaproteobacteria</taxon>
        <taxon>Burkholderiales</taxon>
        <taxon>Burkholderiaceae</taxon>
        <taxon>Caballeronia</taxon>
    </lineage>
</organism>
<protein>
    <recommendedName>
        <fullName evidence="4">Secreted protein</fullName>
    </recommendedName>
</protein>
<sequence>MLIRHIGIIFGIAALVANSSAQAVAIKVVSGTYGQNCGAQHGNATPDMETQCDGPDTCEYRIDRRTVRDPAAGCPKDFLAEWRCGETEFHIAMLSPEVGADDTLVLSCAGAMGAGK</sequence>
<evidence type="ECO:0000256" key="1">
    <source>
        <dbReference type="SAM" id="SignalP"/>
    </source>
</evidence>
<keyword evidence="3" id="KW-1185">Reference proteome</keyword>
<gene>
    <name evidence="2" type="ORF">EOS_09545</name>
</gene>
<dbReference type="EMBL" id="AEJF01000069">
    <property type="protein sequence ID" value="KLU26468.1"/>
    <property type="molecule type" value="Genomic_DNA"/>
</dbReference>
<comment type="caution">
    <text evidence="2">The sequence shown here is derived from an EMBL/GenBank/DDBJ whole genome shotgun (WGS) entry which is preliminary data.</text>
</comment>
<reference evidence="2 3" key="1">
    <citation type="journal article" date="2015" name="Genome Announc.">
        <title>Draft Genome Sequence of Burkholderia sp. Strain PML1(12), an Ectomycorrhizosphere-Inhabiting Bacterium with Effective Mineral-Weathering Ability.</title>
        <authorList>
            <person name="Uroz S."/>
            <person name="Oger P."/>
        </authorList>
    </citation>
    <scope>NUCLEOTIDE SEQUENCE [LARGE SCALE GENOMIC DNA]</scope>
    <source>
        <strain evidence="3">PML1(12)</strain>
    </source>
</reference>
<name>A0A0J1G2P7_9BURK</name>
<dbReference type="AlphaFoldDB" id="A0A0J1G2P7"/>
<proteinExistence type="predicted"/>
<accession>A0A0J1G2P7</accession>